<name>A0A1E3PEB4_9ASCO</name>
<dbReference type="GO" id="GO:0005634">
    <property type="term" value="C:nucleus"/>
    <property type="evidence" value="ECO:0007669"/>
    <property type="project" value="InterPro"/>
</dbReference>
<evidence type="ECO:0000259" key="1">
    <source>
        <dbReference type="Pfam" id="PF03178"/>
    </source>
</evidence>
<dbReference type="InterPro" id="IPR004871">
    <property type="entry name" value="RSE1/DDB1/CPSF1_C"/>
</dbReference>
<dbReference type="Gene3D" id="2.130.10.10">
    <property type="entry name" value="YVTN repeat-like/Quinoprotein amine dehydrogenase"/>
    <property type="match status" value="2"/>
</dbReference>
<dbReference type="GO" id="GO:0003676">
    <property type="term" value="F:nucleic acid binding"/>
    <property type="evidence" value="ECO:0007669"/>
    <property type="project" value="InterPro"/>
</dbReference>
<organism evidence="3 4">
    <name type="scientific">Nadsonia fulvescens var. elongata DSM 6958</name>
    <dbReference type="NCBI Taxonomy" id="857566"/>
    <lineage>
        <taxon>Eukaryota</taxon>
        <taxon>Fungi</taxon>
        <taxon>Dikarya</taxon>
        <taxon>Ascomycota</taxon>
        <taxon>Saccharomycotina</taxon>
        <taxon>Dipodascomycetes</taxon>
        <taxon>Dipodascales</taxon>
        <taxon>Dipodascales incertae sedis</taxon>
        <taxon>Nadsonia</taxon>
    </lineage>
</organism>
<feature type="domain" description="RSE1/DDB1/CPSF1 second beta-propeller" evidence="2">
    <location>
        <begin position="216"/>
        <end position="615"/>
    </location>
</feature>
<accession>A0A1E3PEB4</accession>
<protein>
    <recommendedName>
        <fullName evidence="5">Cleavage/polyadenylation specificity factor A subunit C-terminal domain-containing protein</fullName>
    </recommendedName>
</protein>
<dbReference type="Pfam" id="PF23726">
    <property type="entry name" value="Beta-prop_RSE1_2nd"/>
    <property type="match status" value="1"/>
</dbReference>
<gene>
    <name evidence="3" type="ORF">NADFUDRAFT_84410</name>
</gene>
<dbReference type="STRING" id="857566.A0A1E3PEB4"/>
<feature type="domain" description="RSE1/DDB1/CPSF1 C-terminal" evidence="1">
    <location>
        <begin position="683"/>
        <end position="1002"/>
    </location>
</feature>
<sequence length="1039" mass="116603">MSTDLTLRDQSELNLKLEGCKLQFLDKSNDEMVLIDHIGDFYQVKFDADGRKVFDLKVSRLDTSLGGSISIPNPINITVIDEKRIFVGSNTGDAKLLGIKRKGERLSHDEKVEVTNLKDLSTIQENADDYDELDDLYGYETKNSTSSKNNKSLSDDPIMFYVNDTIVNNGPILDMAIGKSRKSSGSQTIDSALEIVASTGSEKSSSLTIFQKSLRPEVVSTLELPKSEKVWSLKLQDSEFFSKETSENLLDEYLITSTSVSSPSGESFIYKIGEEIIEIQKETAFKNDSATIVAANLLNDSVVVQITETELIAYDKNFQRRKTTKSKKNIVSAQLSGSTILTICDDNSLVIYAAETTVHGPKISIVKLPKSITELSRDNVVSSTVSQSTVLSTIRSSTKKNKRKRDEDEVIKTQSENSLEETVVCLFLKNGTLLFFLPADPVVSLVIESADAFPQILSSEAVKMETENSEHQPALIKEVLLTKMGDKVYQNEYLFFAERTGEIHIYELFLENAAPRFVKVSNLLALQKEDNEMDIESTKKIPEVTLTPTPDIDGLSGVFVTGARPYWILKNAQNPIRRFAFGGSYVSHITPFNTQLVYNGFLYCCGDNTAKVCVIPKKINLDSTWPTQKQNFGETIHSLCYHEAANVYVVSTSKIIPFDAVDEDETKIPGYDENMPAAESRKGYIKLLSSKTWDVIDEIELEDNEVALQVKSMKLEVSEQSKRTKEVIVFGTGFYRGEDLATKGEFYIYEIIEVVPEPGKPETNRKFKLIHRERVKGAVTTLCEVAGHLLVAQGPKVVVRNLQEDNSVSPVAFLDMSMYVIEAKSMKNMLMLGDAMNSISFVGFESDPYRMVLFGRDFSPVQTTAAEFIVNDKKLYFAMADVQQKLHVLQYDPDDSTSLSGQRLVRRSECFIGKQVQTMKMLPMPSGVDLFALGGSFDGSLISVIPVSEGCYRRLYVIQQQIIDKEEHNASLNPRMYRYGDTKLSSNAINRALLDYQVIDRFPSLDRTRRQKLSRRLGKKAELDILADLHRLQNIMDYF</sequence>
<dbReference type="InterPro" id="IPR058543">
    <property type="entry name" value="Beta-prop_RSE1/DDB1/CPSF1_2nd"/>
</dbReference>
<dbReference type="Pfam" id="PF03178">
    <property type="entry name" value="CPSF_A"/>
    <property type="match status" value="1"/>
</dbReference>
<dbReference type="InterPro" id="IPR015943">
    <property type="entry name" value="WD40/YVTN_repeat-like_dom_sf"/>
</dbReference>
<evidence type="ECO:0000259" key="2">
    <source>
        <dbReference type="Pfam" id="PF23726"/>
    </source>
</evidence>
<proteinExistence type="predicted"/>
<evidence type="ECO:0000313" key="4">
    <source>
        <dbReference type="Proteomes" id="UP000095009"/>
    </source>
</evidence>
<keyword evidence="4" id="KW-1185">Reference proteome</keyword>
<dbReference type="Proteomes" id="UP000095009">
    <property type="component" value="Unassembled WGS sequence"/>
</dbReference>
<dbReference type="OrthoDB" id="6109at2759"/>
<dbReference type="PANTHER" id="PTHR10644">
    <property type="entry name" value="DNA REPAIR/RNA PROCESSING CPSF FAMILY"/>
    <property type="match status" value="1"/>
</dbReference>
<dbReference type="GO" id="GO:0006397">
    <property type="term" value="P:mRNA processing"/>
    <property type="evidence" value="ECO:0007669"/>
    <property type="project" value="UniProtKB-KW"/>
</dbReference>
<dbReference type="AlphaFoldDB" id="A0A1E3PEB4"/>
<evidence type="ECO:0008006" key="5">
    <source>
        <dbReference type="Google" id="ProtNLM"/>
    </source>
</evidence>
<evidence type="ECO:0000313" key="3">
    <source>
        <dbReference type="EMBL" id="ODQ63227.1"/>
    </source>
</evidence>
<reference evidence="3 4" key="1">
    <citation type="journal article" date="2016" name="Proc. Natl. Acad. Sci. U.S.A.">
        <title>Comparative genomics of biotechnologically important yeasts.</title>
        <authorList>
            <person name="Riley R."/>
            <person name="Haridas S."/>
            <person name="Wolfe K.H."/>
            <person name="Lopes M.R."/>
            <person name="Hittinger C.T."/>
            <person name="Goeker M."/>
            <person name="Salamov A.A."/>
            <person name="Wisecaver J.H."/>
            <person name="Long T.M."/>
            <person name="Calvey C.H."/>
            <person name="Aerts A.L."/>
            <person name="Barry K.W."/>
            <person name="Choi C."/>
            <person name="Clum A."/>
            <person name="Coughlan A.Y."/>
            <person name="Deshpande S."/>
            <person name="Douglass A.P."/>
            <person name="Hanson S.J."/>
            <person name="Klenk H.-P."/>
            <person name="LaButti K.M."/>
            <person name="Lapidus A."/>
            <person name="Lindquist E.A."/>
            <person name="Lipzen A.M."/>
            <person name="Meier-Kolthoff J.P."/>
            <person name="Ohm R.A."/>
            <person name="Otillar R.P."/>
            <person name="Pangilinan J.L."/>
            <person name="Peng Y."/>
            <person name="Rokas A."/>
            <person name="Rosa C.A."/>
            <person name="Scheuner C."/>
            <person name="Sibirny A.A."/>
            <person name="Slot J.C."/>
            <person name="Stielow J.B."/>
            <person name="Sun H."/>
            <person name="Kurtzman C.P."/>
            <person name="Blackwell M."/>
            <person name="Grigoriev I.V."/>
            <person name="Jeffries T.W."/>
        </authorList>
    </citation>
    <scope>NUCLEOTIDE SEQUENCE [LARGE SCALE GENOMIC DNA]</scope>
    <source>
        <strain evidence="3 4">DSM 6958</strain>
    </source>
</reference>
<dbReference type="EMBL" id="KV454415">
    <property type="protein sequence ID" value="ODQ63227.1"/>
    <property type="molecule type" value="Genomic_DNA"/>
</dbReference>
<dbReference type="InterPro" id="IPR050358">
    <property type="entry name" value="RSE1/DDB1/CFT1"/>
</dbReference>